<reference evidence="1 2" key="1">
    <citation type="submission" date="2017-05" db="EMBL/GenBank/DDBJ databases">
        <title>Whole genome sequence of Pseudomonas putida isolate 1312 commercialized as a biostimulant.</title>
        <authorList>
            <person name="Crovadore J."/>
            <person name="Blanc P."/>
            <person name="Chablais R."/>
            <person name="Cochard B."/>
            <person name="Grizard D."/>
            <person name="Lefort F."/>
        </authorList>
    </citation>
    <scope>NUCLEOTIDE SEQUENCE [LARGE SCALE GENOMIC DNA]</scope>
    <source>
        <strain evidence="1 2">1312</strain>
    </source>
</reference>
<dbReference type="AlphaFoldDB" id="A0A1Y3KRS2"/>
<protein>
    <submittedName>
        <fullName evidence="1">Uncharacterized protein</fullName>
    </submittedName>
</protein>
<proteinExistence type="predicted"/>
<dbReference type="Proteomes" id="UP000196082">
    <property type="component" value="Unassembled WGS sequence"/>
</dbReference>
<organism evidence="1 2">
    <name type="scientific">Pseudomonas putida</name>
    <name type="common">Arthrobacter siderocapsulatus</name>
    <dbReference type="NCBI Taxonomy" id="303"/>
    <lineage>
        <taxon>Bacteria</taxon>
        <taxon>Pseudomonadati</taxon>
        <taxon>Pseudomonadota</taxon>
        <taxon>Gammaproteobacteria</taxon>
        <taxon>Pseudomonadales</taxon>
        <taxon>Pseudomonadaceae</taxon>
        <taxon>Pseudomonas</taxon>
    </lineage>
</organism>
<sequence length="615" mass="68088">MATPPSVTPKAIKPETKQTALNPAPDLTAHLNEWGEIDVKNLNGEDLYFVIKDADIKFGQSIYPVWRGVAADGTPFDELTAMVDVPADYDTTKTMTARVSNRFVEPFEGGWAFLSYKVNDALEETPDSMRVFCYLGLRDRGGVTETLPVVQAQQTHDRVIVTSELDTEGLHLLAPTYRAMQVGDSIELETRRFKADGDEVMDPAYDVHEVTEDTLGAPLQWQVPKSHFIRVQDGRVEFQYTITLKGNGEQIKSPVQVMAVKNAPSPIDLLTLPHVDGFTGAPLDPGKFSSGITVRVPAHPDIQVGDYVLLYWQTPDQGEPEVQFARMDVSSLESHETVFHIGAALLVPGDHEVFYQFAREGRALTSDRLVVEFETARNLTAPAVERASADGADKQKLLADHAILGAYVTVPDIPLRPDEKFEVHWDGYGEKGKFITRDAEPGNPLKFKIPPSVVAANMHQPGEESSRRFSVFYHIVDKDENRSAASPAVDLRVQPLSFNSLITCAQLQTNGELWRTKVAPNGAMLEVKGTLLWPFAAPGQLLTIAIRDGAVLRNRVAVSTVEHGNAWIQQRLHLAVFDGLTDGTKYSVYGEISFDGGDSWHRFDKALEFTPKKLK</sequence>
<dbReference type="RefSeq" id="WP_086978050.1">
    <property type="nucleotide sequence ID" value="NZ_NFSB01000086.1"/>
</dbReference>
<gene>
    <name evidence="1" type="ORF">B8W72_22695</name>
</gene>
<name>A0A1Y3KRS2_PSEPU</name>
<accession>A0A1Y3KRS2</accession>
<evidence type="ECO:0000313" key="1">
    <source>
        <dbReference type="EMBL" id="OUM26981.1"/>
    </source>
</evidence>
<evidence type="ECO:0000313" key="2">
    <source>
        <dbReference type="Proteomes" id="UP000196082"/>
    </source>
</evidence>
<dbReference type="EMBL" id="NFSB01000086">
    <property type="protein sequence ID" value="OUM26981.1"/>
    <property type="molecule type" value="Genomic_DNA"/>
</dbReference>
<comment type="caution">
    <text evidence="1">The sequence shown here is derived from an EMBL/GenBank/DDBJ whole genome shotgun (WGS) entry which is preliminary data.</text>
</comment>